<feature type="non-terminal residue" evidence="2">
    <location>
        <position position="85"/>
    </location>
</feature>
<reference evidence="3" key="1">
    <citation type="journal article" date="2019" name="Int. J. Syst. Evol. Microbiol.">
        <title>The Global Catalogue of Microorganisms (GCM) 10K type strain sequencing project: providing services to taxonomists for standard genome sequencing and annotation.</title>
        <authorList>
            <consortium name="The Broad Institute Genomics Platform"/>
            <consortium name="The Broad Institute Genome Sequencing Center for Infectious Disease"/>
            <person name="Wu L."/>
            <person name="Ma J."/>
        </authorList>
    </citation>
    <scope>NUCLEOTIDE SEQUENCE [LARGE SCALE GENOMIC DNA]</scope>
    <source>
        <strain evidence="3">DT43</strain>
    </source>
</reference>
<keyword evidence="3" id="KW-1185">Reference proteome</keyword>
<name>A0ABW0UC36_9STRE</name>
<dbReference type="InterPro" id="IPR051917">
    <property type="entry name" value="Transposase-Integrase"/>
</dbReference>
<evidence type="ECO:0000313" key="2">
    <source>
        <dbReference type="EMBL" id="MFC5631107.1"/>
    </source>
</evidence>
<dbReference type="Pfam" id="PF13936">
    <property type="entry name" value="HTH_38"/>
    <property type="match status" value="1"/>
</dbReference>
<sequence length="85" mass="9631">MSTNHSTKKSRCSHFSAPERGEISAYLKMGKKTAEIARLLGPHRSTISREIKRGSVTQVQDKNGKLLYSNVYFPDSGQRVYETNR</sequence>
<proteinExistence type="predicted"/>
<evidence type="ECO:0000259" key="1">
    <source>
        <dbReference type="Pfam" id="PF13936"/>
    </source>
</evidence>
<dbReference type="PANTHER" id="PTHR10948">
    <property type="entry name" value="TRANSPOSASE"/>
    <property type="match status" value="1"/>
</dbReference>
<dbReference type="Gene3D" id="1.10.10.60">
    <property type="entry name" value="Homeodomain-like"/>
    <property type="match status" value="1"/>
</dbReference>
<accession>A0ABW0UC36</accession>
<dbReference type="EMBL" id="JBHSOJ010000016">
    <property type="protein sequence ID" value="MFC5631107.1"/>
    <property type="molecule type" value="Genomic_DNA"/>
</dbReference>
<gene>
    <name evidence="2" type="ORF">ACFPQ3_05830</name>
</gene>
<feature type="domain" description="Transposase IS30-like HTH" evidence="1">
    <location>
        <begin position="12"/>
        <end position="54"/>
    </location>
</feature>
<organism evidence="2 3">
    <name type="scientific">Streptococcus caledonicus</name>
    <dbReference type="NCBI Taxonomy" id="2614158"/>
    <lineage>
        <taxon>Bacteria</taxon>
        <taxon>Bacillati</taxon>
        <taxon>Bacillota</taxon>
        <taxon>Bacilli</taxon>
        <taxon>Lactobacillales</taxon>
        <taxon>Streptococcaceae</taxon>
        <taxon>Streptococcus</taxon>
    </lineage>
</organism>
<dbReference type="RefSeq" id="WP_380433744.1">
    <property type="nucleotide sequence ID" value="NZ_JBHSOJ010000016.1"/>
</dbReference>
<dbReference type="PANTHER" id="PTHR10948:SF23">
    <property type="entry name" value="TRANSPOSASE INSI FOR INSERTION SEQUENCE ELEMENT IS30A-RELATED"/>
    <property type="match status" value="1"/>
</dbReference>
<protein>
    <submittedName>
        <fullName evidence="2">Helix-turn-helix domain-containing protein</fullName>
    </submittedName>
</protein>
<comment type="caution">
    <text evidence="2">The sequence shown here is derived from an EMBL/GenBank/DDBJ whole genome shotgun (WGS) entry which is preliminary data.</text>
</comment>
<evidence type="ECO:0000313" key="3">
    <source>
        <dbReference type="Proteomes" id="UP001596110"/>
    </source>
</evidence>
<dbReference type="Proteomes" id="UP001596110">
    <property type="component" value="Unassembled WGS sequence"/>
</dbReference>
<dbReference type="InterPro" id="IPR025246">
    <property type="entry name" value="IS30-like_HTH"/>
</dbReference>